<keyword evidence="3 4" id="KW-0067">ATP-binding</keyword>
<dbReference type="STRING" id="33007.HMPREF3198_00379"/>
<organism evidence="9 10">
    <name type="scientific">Winkia neuii</name>
    <dbReference type="NCBI Taxonomy" id="33007"/>
    <lineage>
        <taxon>Bacteria</taxon>
        <taxon>Bacillati</taxon>
        <taxon>Actinomycetota</taxon>
        <taxon>Actinomycetes</taxon>
        <taxon>Actinomycetales</taxon>
        <taxon>Actinomycetaceae</taxon>
        <taxon>Winkia</taxon>
    </lineage>
</organism>
<dbReference type="InterPro" id="IPR003593">
    <property type="entry name" value="AAA+_ATPase"/>
</dbReference>
<evidence type="ECO:0000256" key="2">
    <source>
        <dbReference type="ARBA" id="ARBA00022741"/>
    </source>
</evidence>
<evidence type="ECO:0000256" key="4">
    <source>
        <dbReference type="PROSITE-ProRule" id="PRU00289"/>
    </source>
</evidence>
<dbReference type="InterPro" id="IPR002543">
    <property type="entry name" value="FtsK_dom"/>
</dbReference>
<evidence type="ECO:0000259" key="8">
    <source>
        <dbReference type="PROSITE" id="PS50901"/>
    </source>
</evidence>
<dbReference type="CDD" id="cd01127">
    <property type="entry name" value="TrwB_TraG_TraD_VirD4"/>
    <property type="match status" value="1"/>
</dbReference>
<dbReference type="CDD" id="cd00060">
    <property type="entry name" value="FHA"/>
    <property type="match status" value="1"/>
</dbReference>
<evidence type="ECO:0000313" key="9">
    <source>
        <dbReference type="EMBL" id="PKY71972.1"/>
    </source>
</evidence>
<dbReference type="PROSITE" id="PS50901">
    <property type="entry name" value="FTSK"/>
    <property type="match status" value="2"/>
</dbReference>
<feature type="binding site" evidence="4">
    <location>
        <begin position="976"/>
        <end position="983"/>
    </location>
    <ligand>
        <name>ATP</name>
        <dbReference type="ChEBI" id="CHEBI:30616"/>
    </ligand>
</feature>
<evidence type="ECO:0000256" key="6">
    <source>
        <dbReference type="SAM" id="Phobius"/>
    </source>
</evidence>
<dbReference type="PROSITE" id="PS50006">
    <property type="entry name" value="FHA_DOMAIN"/>
    <property type="match status" value="1"/>
</dbReference>
<dbReference type="SMART" id="SM00240">
    <property type="entry name" value="FHA"/>
    <property type="match status" value="1"/>
</dbReference>
<keyword evidence="9" id="KW-0132">Cell division</keyword>
<keyword evidence="6" id="KW-1133">Transmembrane helix</keyword>
<feature type="domain" description="FtsK" evidence="8">
    <location>
        <begin position="960"/>
        <end position="1133"/>
    </location>
</feature>
<keyword evidence="10" id="KW-1185">Reference proteome</keyword>
<dbReference type="InterPro" id="IPR050206">
    <property type="entry name" value="FtsK/SpoIIIE/SftA"/>
</dbReference>
<dbReference type="PANTHER" id="PTHR22683:SF1">
    <property type="entry name" value="TYPE VII SECRETION SYSTEM PROTEIN ESSC"/>
    <property type="match status" value="1"/>
</dbReference>
<keyword evidence="6" id="KW-0812">Transmembrane</keyword>
<keyword evidence="2 4" id="KW-0547">Nucleotide-binding</keyword>
<dbReference type="SUPFAM" id="SSF49879">
    <property type="entry name" value="SMAD/FHA domain"/>
    <property type="match status" value="1"/>
</dbReference>
<comment type="caution">
    <text evidence="9">The sequence shown here is derived from an EMBL/GenBank/DDBJ whole genome shotgun (WGS) entry which is preliminary data.</text>
</comment>
<keyword evidence="9" id="KW-0131">Cell cycle</keyword>
<evidence type="ECO:0000256" key="3">
    <source>
        <dbReference type="ARBA" id="ARBA00022840"/>
    </source>
</evidence>
<dbReference type="InterPro" id="IPR000253">
    <property type="entry name" value="FHA_dom"/>
</dbReference>
<name>A0A2I1ILK9_9ACTO</name>
<accession>A0A2I1ILK9</accession>
<feature type="transmembrane region" description="Helical" evidence="6">
    <location>
        <begin position="225"/>
        <end position="243"/>
    </location>
</feature>
<dbReference type="GeneID" id="35867312"/>
<evidence type="ECO:0000313" key="10">
    <source>
        <dbReference type="Proteomes" id="UP000235122"/>
    </source>
</evidence>
<dbReference type="Pfam" id="PF00498">
    <property type="entry name" value="FHA"/>
    <property type="match status" value="1"/>
</dbReference>
<protein>
    <submittedName>
        <fullName evidence="9">Cell division protein FtsK</fullName>
    </submittedName>
</protein>
<reference evidence="9 10" key="1">
    <citation type="submission" date="2017-12" db="EMBL/GenBank/DDBJ databases">
        <title>Phylogenetic diversity of female urinary microbiome.</title>
        <authorList>
            <person name="Thomas-White K."/>
            <person name="Wolfe A.J."/>
        </authorList>
    </citation>
    <scope>NUCLEOTIDE SEQUENCE [LARGE SCALE GENOMIC DNA]</scope>
    <source>
        <strain evidence="9 10">UMB0402</strain>
    </source>
</reference>
<gene>
    <name evidence="9" type="ORF">CYJ19_07090</name>
</gene>
<dbReference type="GO" id="GO:0051301">
    <property type="term" value="P:cell division"/>
    <property type="evidence" value="ECO:0007669"/>
    <property type="project" value="UniProtKB-KW"/>
</dbReference>
<feature type="domain" description="FHA" evidence="7">
    <location>
        <begin position="99"/>
        <end position="148"/>
    </location>
</feature>
<dbReference type="SUPFAM" id="SSF52540">
    <property type="entry name" value="P-loop containing nucleoside triphosphate hydrolases"/>
    <property type="match status" value="2"/>
</dbReference>
<feature type="region of interest" description="Disordered" evidence="5">
    <location>
        <begin position="179"/>
        <end position="219"/>
    </location>
</feature>
<dbReference type="Proteomes" id="UP000235122">
    <property type="component" value="Unassembled WGS sequence"/>
</dbReference>
<dbReference type="GO" id="GO:0005524">
    <property type="term" value="F:ATP binding"/>
    <property type="evidence" value="ECO:0007669"/>
    <property type="project" value="UniProtKB-UniRule"/>
</dbReference>
<dbReference type="EMBL" id="PKKO01000004">
    <property type="protein sequence ID" value="PKY71972.1"/>
    <property type="molecule type" value="Genomic_DNA"/>
</dbReference>
<keyword evidence="1" id="KW-0597">Phosphoprotein</keyword>
<feature type="binding site" evidence="4">
    <location>
        <begin position="647"/>
        <end position="654"/>
    </location>
    <ligand>
        <name>ATP</name>
        <dbReference type="ChEBI" id="CHEBI:30616"/>
    </ligand>
</feature>
<dbReference type="Pfam" id="PF01580">
    <property type="entry name" value="FtsK_SpoIIIE"/>
    <property type="match status" value="2"/>
</dbReference>
<dbReference type="InterPro" id="IPR008984">
    <property type="entry name" value="SMAD_FHA_dom_sf"/>
</dbReference>
<keyword evidence="6" id="KW-0472">Membrane</keyword>
<dbReference type="InterPro" id="IPR027417">
    <property type="entry name" value="P-loop_NTPase"/>
</dbReference>
<dbReference type="SMART" id="SM00382">
    <property type="entry name" value="AAA"/>
    <property type="match status" value="3"/>
</dbReference>
<evidence type="ECO:0000259" key="7">
    <source>
        <dbReference type="PROSITE" id="PS50006"/>
    </source>
</evidence>
<dbReference type="GO" id="GO:0003677">
    <property type="term" value="F:DNA binding"/>
    <property type="evidence" value="ECO:0007669"/>
    <property type="project" value="InterPro"/>
</dbReference>
<sequence>MRLLIDVSDYSRTIILQKAPATKTLAELIRQTHSIQISGHPLYLDGAEVGAATKLADLPLLDGSLISDKQPRNPLPSRWEVLLSGGLAAGARIAVTGKLIVGRAPESHIRSYSPSTSWIHAALVPEGEGVRVFDMDSANGTYLDGVAVSQEGELVTTTAVVTAGGISLVIRERQAEAAVPKPGSQHNISAEGTVPFNRPPRPGRAPEPEAIEQPERKQPPEAAKFSWASFLAPLIMAVALMVLMGNARYGMIALLSPVLAVATWVEQKRRAKKNAREETGRFGKSMLQFKTEIEEAVASQRKRLWQQLPDPAWMIWRACQPSVRLWQRRADAKDFLAVHLGIADLKWKPQVVKASTTKLEPEIKQVLEQVTIPAAPVGVELTGGGVVGIVGPRNDCLAVARSLLLQATVHAGPADLSVAIFCERGREEAWQWAKWLPHLRRHVGGGYTQWASSNRERSESLARAILENSSAFATPTVLALVDSEALLEGREAPVRELLGHGRNKDQAYFAKAETAVSGIVIAATERALPAACTAIVRVGEDASAQVFHPADLSIQEDVLLAGIRADVAEQCARNLAHFEDPELALPGGTLPQVVNLLSLLAPGTLDAAKILADWKTNAGVGAPVGVSEEGSFALDLVRDGPHGLVGGTTGSGKSEFLRTLVASLAARIDPDHLTFILIDFKGGAAFKTCEALPHTIGTVSNLDQQLANRAIRALEAEMRYRQEVFAAAGEGIDNLDAYLATNPAQPMPRLVLVVDEFAQLAKEYPDVLSSLVSIAAVGRTLGVHMVLATQRPAGVVNEDILANTNLRVALRVQSRDDSNYVIGTPSASTIDRTQRGRAYVKLGEGDITPIQTALSTGTTGGRGQEELIFADFAFGVDVALGEPDSPAEQTSNDLERLIETIGEAARQGGYARPRPVWPPALEANLRLPIDKGQSGEVAIGSLTNGNLSIGLSDDPDRQRQIPASWDMDRGNVLLAGIPGSGITTALSSIALSLCAQHSPEELDLAVLDMGAGQLQPLAKLPHTVAYVGPGAAAGEMRERFIKYLARELTERKREPAGRKLVVILDGLAALREEFSDYVGLELLDLLYRVYADGQALGIHFALGTSRIKAVPSAIDDVTTQKWLFQLADPYDYSFGGIGREQIPSKVPGRCVLAENGLQTQIARYPEPIEQAVASISSRWPNSAKLQAVGALPHRVSKDQVVGSVDLATEPYRIPIGIAEEDMSVSCLQMYEGEHALIAGPPRSGKSSVLLTVAQGIREGFDKLGIPGRIYGVGGRRTPLAQAKLDGFYPFASCGELWANLLGKTIPTFVLVDDAEQLDPAGAQLEGLVKNPGPFLHFVVAGRADDLRSNYGHWNKQIRRSRLGILLQPNVDYDGELLGVKIPRRSPVALTTARGYMCLSGIPTLVQCAT</sequence>
<proteinExistence type="predicted"/>
<evidence type="ECO:0000256" key="1">
    <source>
        <dbReference type="ARBA" id="ARBA00022553"/>
    </source>
</evidence>
<dbReference type="Gene3D" id="3.40.50.300">
    <property type="entry name" value="P-loop containing nucleotide triphosphate hydrolases"/>
    <property type="match status" value="3"/>
</dbReference>
<dbReference type="Gene3D" id="2.60.200.20">
    <property type="match status" value="1"/>
</dbReference>
<evidence type="ECO:0000256" key="5">
    <source>
        <dbReference type="SAM" id="MobiDB-lite"/>
    </source>
</evidence>
<dbReference type="RefSeq" id="WP_024331403.1">
    <property type="nucleotide sequence ID" value="NZ_JASOXK010000003.1"/>
</dbReference>
<dbReference type="PANTHER" id="PTHR22683">
    <property type="entry name" value="SPORULATION PROTEIN RELATED"/>
    <property type="match status" value="1"/>
</dbReference>
<feature type="domain" description="FtsK" evidence="8">
    <location>
        <begin position="629"/>
        <end position="819"/>
    </location>
</feature>